<dbReference type="PROSITE" id="PS00122">
    <property type="entry name" value="CARBOXYLESTERASE_B_1"/>
    <property type="match status" value="1"/>
</dbReference>
<comment type="similarity">
    <text evidence="1 3">Belongs to the type-B carboxylesterase/lipase family.</text>
</comment>
<dbReference type="Proteomes" id="UP000593892">
    <property type="component" value="Chromosome"/>
</dbReference>
<accession>A0A7S7SN54</accession>
<feature type="domain" description="Carboxylesterase type B" evidence="4">
    <location>
        <begin position="11"/>
        <end position="503"/>
    </location>
</feature>
<dbReference type="InterPro" id="IPR002018">
    <property type="entry name" value="CarbesteraseB"/>
</dbReference>
<dbReference type="InterPro" id="IPR050309">
    <property type="entry name" value="Type-B_Carboxylest/Lipase"/>
</dbReference>
<dbReference type="GO" id="GO:0016787">
    <property type="term" value="F:hydrolase activity"/>
    <property type="evidence" value="ECO:0007669"/>
    <property type="project" value="UniProtKB-KW"/>
</dbReference>
<evidence type="ECO:0000259" key="4">
    <source>
        <dbReference type="Pfam" id="PF00135"/>
    </source>
</evidence>
<reference evidence="5 6" key="1">
    <citation type="submission" date="2020-10" db="EMBL/GenBank/DDBJ databases">
        <title>Complete genome sequence of Paludibaculum fermentans P105T, a facultatively anaerobic acidobacterium capable of dissimilatory Fe(III) reduction.</title>
        <authorList>
            <person name="Dedysh S.N."/>
            <person name="Beletsky A.V."/>
            <person name="Kulichevskaya I.S."/>
            <person name="Mardanov A.V."/>
            <person name="Ravin N.V."/>
        </authorList>
    </citation>
    <scope>NUCLEOTIDE SEQUENCE [LARGE SCALE GENOMIC DNA]</scope>
    <source>
        <strain evidence="5 6">P105</strain>
    </source>
</reference>
<evidence type="ECO:0000256" key="3">
    <source>
        <dbReference type="RuleBase" id="RU361235"/>
    </source>
</evidence>
<keyword evidence="2 3" id="KW-0378">Hydrolase</keyword>
<keyword evidence="6" id="KW-1185">Reference proteome</keyword>
<dbReference type="PANTHER" id="PTHR11559">
    <property type="entry name" value="CARBOXYLESTERASE"/>
    <property type="match status" value="1"/>
</dbReference>
<evidence type="ECO:0000313" key="5">
    <source>
        <dbReference type="EMBL" id="QOY92032.1"/>
    </source>
</evidence>
<evidence type="ECO:0000256" key="1">
    <source>
        <dbReference type="ARBA" id="ARBA00005964"/>
    </source>
</evidence>
<dbReference type="InterPro" id="IPR029058">
    <property type="entry name" value="AB_hydrolase_fold"/>
</dbReference>
<dbReference type="PROSITE" id="PS00941">
    <property type="entry name" value="CARBOXYLESTERASE_B_2"/>
    <property type="match status" value="1"/>
</dbReference>
<dbReference type="Gene3D" id="3.40.50.1820">
    <property type="entry name" value="alpha/beta hydrolase"/>
    <property type="match status" value="1"/>
</dbReference>
<protein>
    <recommendedName>
        <fullName evidence="3">Carboxylic ester hydrolase</fullName>
        <ecNumber evidence="3">3.1.1.-</ecNumber>
    </recommendedName>
</protein>
<dbReference type="SUPFAM" id="SSF53474">
    <property type="entry name" value="alpha/beta-Hydrolases"/>
    <property type="match status" value="1"/>
</dbReference>
<dbReference type="InterPro" id="IPR019819">
    <property type="entry name" value="Carboxylesterase_B_CS"/>
</dbReference>
<dbReference type="EC" id="3.1.1.-" evidence="3"/>
<dbReference type="Pfam" id="PF00135">
    <property type="entry name" value="COesterase"/>
    <property type="match status" value="1"/>
</dbReference>
<dbReference type="KEGG" id="pfer:IRI77_16995"/>
<dbReference type="AlphaFoldDB" id="A0A7S7SN54"/>
<organism evidence="5 6">
    <name type="scientific">Paludibaculum fermentans</name>
    <dbReference type="NCBI Taxonomy" id="1473598"/>
    <lineage>
        <taxon>Bacteria</taxon>
        <taxon>Pseudomonadati</taxon>
        <taxon>Acidobacteriota</taxon>
        <taxon>Terriglobia</taxon>
        <taxon>Bryobacterales</taxon>
        <taxon>Bryobacteraceae</taxon>
        <taxon>Paludibaculum</taxon>
    </lineage>
</organism>
<gene>
    <name evidence="5" type="ORF">IRI77_16995</name>
</gene>
<evidence type="ECO:0000313" key="6">
    <source>
        <dbReference type="Proteomes" id="UP000593892"/>
    </source>
</evidence>
<sequence>MALLSMTAADRVRTASGTLVGAPGTNPAIRTFKGVPFAAPPVGNLRWKAPLPVAKWKGVRPATAFGARCMQARIYDDMIFRDPGPSEDCLTLNIWTPAKSAREKLPIMFWVHGGGFQAGGSSEPRQDGEVLATKGVIVVSVNYRMGIFGFFAHPELTKESGHNASGNYGLMDQAEALRWVKHNIKAFGGDPNNITIFGESAGSFSVCALMSSPLSRDLMTRAIGESGAFFGATLSARNLAESEQAGVKFAADQKADNLAALRAIPADKLLDTTKNSRGGFGPNIDGYYFPTSAAEIYAAGKQAHIPLLAGWNSDEMPYQALMGNAKQKLTAERFQQQARERYKDDAGAFLRLYTAASDADALNSAKALDGDLFIAYGTWKWINTHAKTAASPVYQYVFDRVRPALPGKSIPGMEPGSYGAVHASEIEYVFGALDSNKDFNWQPDDRKVSELLQNYWTNFAKTGDPNGPGLPKWPAYSPASIQVMHLDADAKAQPEVSRGRYEFLDAQAARQGGKQ</sequence>
<proteinExistence type="inferred from homology"/>
<name>A0A7S7SN54_PALFE</name>
<evidence type="ECO:0000256" key="2">
    <source>
        <dbReference type="ARBA" id="ARBA00022801"/>
    </source>
</evidence>
<dbReference type="InterPro" id="IPR019826">
    <property type="entry name" value="Carboxylesterase_B_AS"/>
</dbReference>
<dbReference type="EMBL" id="CP063849">
    <property type="protein sequence ID" value="QOY92032.1"/>
    <property type="molecule type" value="Genomic_DNA"/>
</dbReference>